<evidence type="ECO:0000313" key="3">
    <source>
        <dbReference type="Proteomes" id="UP000292447"/>
    </source>
</evidence>
<keyword evidence="2" id="KW-0808">Transferase</keyword>
<gene>
    <name evidence="2" type="primary">MPUL0A14160</name>
    <name evidence="2" type="ORF">METSCH_A14160</name>
</gene>
<dbReference type="Proteomes" id="UP000292447">
    <property type="component" value="Chromosome I"/>
</dbReference>
<dbReference type="Gene3D" id="2.60.200.40">
    <property type="match status" value="1"/>
</dbReference>
<dbReference type="InterPro" id="IPR017438">
    <property type="entry name" value="ATP-NAD_kinase_N"/>
</dbReference>
<reference evidence="3" key="1">
    <citation type="submission" date="2019-03" db="EMBL/GenBank/DDBJ databases">
        <title>Snf2 controls pulcherriminic acid biosynthesis and connects pigmentation and antifungal activity of the yeast Metschnikowia pulcherrima.</title>
        <authorList>
            <person name="Gore-Lloyd D."/>
            <person name="Sumann I."/>
            <person name="Brachmann A.O."/>
            <person name="Schneeberger K."/>
            <person name="Ortiz-Merino R.A."/>
            <person name="Moreno-Beltran M."/>
            <person name="Schlaefli M."/>
            <person name="Kirner P."/>
            <person name="Santos Kron A."/>
            <person name="Wolfe K.H."/>
            <person name="Piel J."/>
            <person name="Ahrens C.H."/>
            <person name="Henk D."/>
            <person name="Freimoser F.M."/>
        </authorList>
    </citation>
    <scope>NUCLEOTIDE SEQUENCE [LARGE SCALE GENOMIC DNA]</scope>
    <source>
        <strain evidence="3">APC 1.2</strain>
    </source>
</reference>
<dbReference type="InterPro" id="IPR050187">
    <property type="entry name" value="Lipid_Phosphate_FormReg"/>
</dbReference>
<accession>A0A4P6XJD3</accession>
<organism evidence="2 3">
    <name type="scientific">Metschnikowia aff. pulcherrima</name>
    <dbReference type="NCBI Taxonomy" id="2163413"/>
    <lineage>
        <taxon>Eukaryota</taxon>
        <taxon>Fungi</taxon>
        <taxon>Dikarya</taxon>
        <taxon>Ascomycota</taxon>
        <taxon>Saccharomycotina</taxon>
        <taxon>Pichiomycetes</taxon>
        <taxon>Metschnikowiaceae</taxon>
        <taxon>Metschnikowia</taxon>
    </lineage>
</organism>
<dbReference type="AlphaFoldDB" id="A0A4P6XJD3"/>
<dbReference type="GO" id="GO:0005737">
    <property type="term" value="C:cytoplasm"/>
    <property type="evidence" value="ECO:0007669"/>
    <property type="project" value="TreeGrafter"/>
</dbReference>
<dbReference type="GO" id="GO:0016020">
    <property type="term" value="C:membrane"/>
    <property type="evidence" value="ECO:0007669"/>
    <property type="project" value="TreeGrafter"/>
</dbReference>
<proteinExistence type="predicted"/>
<dbReference type="SUPFAM" id="SSF111331">
    <property type="entry name" value="NAD kinase/diacylglycerol kinase-like"/>
    <property type="match status" value="1"/>
</dbReference>
<keyword evidence="3" id="KW-1185">Reference proteome</keyword>
<evidence type="ECO:0000313" key="2">
    <source>
        <dbReference type="EMBL" id="QBM86769.1"/>
    </source>
</evidence>
<dbReference type="EMBL" id="CP034456">
    <property type="protein sequence ID" value="QBM86769.1"/>
    <property type="molecule type" value="Genomic_DNA"/>
</dbReference>
<dbReference type="InterPro" id="IPR001206">
    <property type="entry name" value="Diacylglycerol_kinase_cat_dom"/>
</dbReference>
<feature type="domain" description="DAGKc" evidence="1">
    <location>
        <begin position="85"/>
        <end position="176"/>
    </location>
</feature>
<dbReference type="PANTHER" id="PTHR12358">
    <property type="entry name" value="SPHINGOSINE KINASE"/>
    <property type="match status" value="1"/>
</dbReference>
<dbReference type="PANTHER" id="PTHR12358:SF108">
    <property type="entry name" value="DAGKC DOMAIN-CONTAINING PROTEIN"/>
    <property type="match status" value="1"/>
</dbReference>
<dbReference type="GO" id="GO:0001727">
    <property type="term" value="F:lipid kinase activity"/>
    <property type="evidence" value="ECO:0007669"/>
    <property type="project" value="TreeGrafter"/>
</dbReference>
<name>A0A4P6XJD3_9ASCO</name>
<dbReference type="Gene3D" id="3.40.50.10330">
    <property type="entry name" value="Probable inorganic polyphosphate/atp-NAD kinase, domain 1"/>
    <property type="match status" value="1"/>
</dbReference>
<dbReference type="InterPro" id="IPR016064">
    <property type="entry name" value="NAD/diacylglycerol_kinase_sf"/>
</dbReference>
<dbReference type="GO" id="GO:0046512">
    <property type="term" value="P:sphingosine biosynthetic process"/>
    <property type="evidence" value="ECO:0007669"/>
    <property type="project" value="TreeGrafter"/>
</dbReference>
<keyword evidence="2" id="KW-0418">Kinase</keyword>
<evidence type="ECO:0000259" key="1">
    <source>
        <dbReference type="Pfam" id="PF00781"/>
    </source>
</evidence>
<dbReference type="Pfam" id="PF00781">
    <property type="entry name" value="DAGK_cat"/>
    <property type="match status" value="1"/>
</dbReference>
<protein>
    <submittedName>
        <fullName evidence="2">Diacylglycerol kinase family enzyme</fullName>
    </submittedName>
</protein>
<sequence>MSLILYETSTRTSVKLVKDKDSFRARLIRGETVNSEGVPFINRDSMILHQYEIYVLDSTKSGSELRTKDSGVYGRILQPLFDDLFQVQHEYIATTTPTSIAEFSSGLKSQGKPILMIFVAGDTSIGEFVNSLSTNTKGSIRVFVIPAGTGNSLALSLGVTDEAKAVQRIFTHTNENVSPFHLYSASFPKGSVVLENTGKSRQLSNPILFVVVASWAFHASLVADSDSEAMRKHGIGRFKVAAHQNLSRRQEYDGELIVSDKNGAMTVHKGPFAYLVITPSQKFEPTFKILPKGNIYNSDLYVVGFKTEENSDYILDIMKKVYDNGSHVADERVFYDQVNAEMTITLLLGQNRDLQKRRFCIDGATVIVPNVENSSVIIGYYGSRVNEWHLSVVS</sequence>